<keyword evidence="1" id="KW-0812">Transmembrane</keyword>
<sequence length="55" mass="6397">MTFADWFRIHRSDIHAYDERCLMAGSWAMHRILIAFLVIMLPIAVNPLMALNIPL</sequence>
<protein>
    <submittedName>
        <fullName evidence="2">Uncharacterized protein</fullName>
    </submittedName>
</protein>
<accession>A0A518HHN6</accession>
<name>A0A518HHN6_9BACT</name>
<reference evidence="2 3" key="1">
    <citation type="submission" date="2019-03" db="EMBL/GenBank/DDBJ databases">
        <title>Deep-cultivation of Planctomycetes and their phenomic and genomic characterization uncovers novel biology.</title>
        <authorList>
            <person name="Wiegand S."/>
            <person name="Jogler M."/>
            <person name="Boedeker C."/>
            <person name="Pinto D."/>
            <person name="Vollmers J."/>
            <person name="Rivas-Marin E."/>
            <person name="Kohn T."/>
            <person name="Peeters S.H."/>
            <person name="Heuer A."/>
            <person name="Rast P."/>
            <person name="Oberbeckmann S."/>
            <person name="Bunk B."/>
            <person name="Jeske O."/>
            <person name="Meyerdierks A."/>
            <person name="Storesund J.E."/>
            <person name="Kallscheuer N."/>
            <person name="Luecker S."/>
            <person name="Lage O.M."/>
            <person name="Pohl T."/>
            <person name="Merkel B.J."/>
            <person name="Hornburger P."/>
            <person name="Mueller R.-W."/>
            <person name="Bruemmer F."/>
            <person name="Labrenz M."/>
            <person name="Spormann A.M."/>
            <person name="Op den Camp H."/>
            <person name="Overmann J."/>
            <person name="Amann R."/>
            <person name="Jetten M.S.M."/>
            <person name="Mascher T."/>
            <person name="Medema M.H."/>
            <person name="Devos D.P."/>
            <person name="Kaster A.-K."/>
            <person name="Ovreas L."/>
            <person name="Rohde M."/>
            <person name="Galperin M.Y."/>
            <person name="Jogler C."/>
        </authorList>
    </citation>
    <scope>NUCLEOTIDE SEQUENCE [LARGE SCALE GENOMIC DNA]</scope>
    <source>
        <strain evidence="2 3">Enr13</strain>
    </source>
</reference>
<proteinExistence type="predicted"/>
<gene>
    <name evidence="2" type="ORF">Enr13x_01250</name>
</gene>
<evidence type="ECO:0000313" key="3">
    <source>
        <dbReference type="Proteomes" id="UP000319004"/>
    </source>
</evidence>
<evidence type="ECO:0000256" key="1">
    <source>
        <dbReference type="SAM" id="Phobius"/>
    </source>
</evidence>
<dbReference type="EMBL" id="CP037423">
    <property type="protein sequence ID" value="QDV40319.1"/>
    <property type="molecule type" value="Genomic_DNA"/>
</dbReference>
<keyword evidence="1" id="KW-0472">Membrane</keyword>
<keyword evidence="1" id="KW-1133">Transmembrane helix</keyword>
<feature type="transmembrane region" description="Helical" evidence="1">
    <location>
        <begin position="32"/>
        <end position="53"/>
    </location>
</feature>
<evidence type="ECO:0000313" key="2">
    <source>
        <dbReference type="EMBL" id="QDV40319.1"/>
    </source>
</evidence>
<dbReference type="AlphaFoldDB" id="A0A518HHN6"/>
<dbReference type="KEGG" id="snep:Enr13x_01250"/>
<organism evidence="2 3">
    <name type="scientific">Stieleria neptunia</name>
    <dbReference type="NCBI Taxonomy" id="2527979"/>
    <lineage>
        <taxon>Bacteria</taxon>
        <taxon>Pseudomonadati</taxon>
        <taxon>Planctomycetota</taxon>
        <taxon>Planctomycetia</taxon>
        <taxon>Pirellulales</taxon>
        <taxon>Pirellulaceae</taxon>
        <taxon>Stieleria</taxon>
    </lineage>
</organism>
<keyword evidence="3" id="KW-1185">Reference proteome</keyword>
<dbReference type="Proteomes" id="UP000319004">
    <property type="component" value="Chromosome"/>
</dbReference>